<dbReference type="EMBL" id="BAAADD010000001">
    <property type="protein sequence ID" value="GAA0560114.1"/>
    <property type="molecule type" value="Genomic_DNA"/>
</dbReference>
<dbReference type="Gene3D" id="3.40.50.1460">
    <property type="match status" value="1"/>
</dbReference>
<dbReference type="Pfam" id="PF01650">
    <property type="entry name" value="Peptidase_C13"/>
    <property type="match status" value="1"/>
</dbReference>
<comment type="caution">
    <text evidence="2">The sequence shown here is derived from an EMBL/GenBank/DDBJ whole genome shotgun (WGS) entry which is preliminary data.</text>
</comment>
<dbReference type="InterPro" id="IPR001096">
    <property type="entry name" value="Peptidase_C13"/>
</dbReference>
<keyword evidence="1" id="KW-0732">Signal</keyword>
<accession>A0ABP3P4B8</accession>
<dbReference type="Proteomes" id="UP001499951">
    <property type="component" value="Unassembled WGS sequence"/>
</dbReference>
<evidence type="ECO:0000313" key="2">
    <source>
        <dbReference type="EMBL" id="GAA0560114.1"/>
    </source>
</evidence>
<keyword evidence="3" id="KW-1185">Reference proteome</keyword>
<proteinExistence type="predicted"/>
<name>A0ABP3P4B8_9PROT</name>
<protein>
    <submittedName>
        <fullName evidence="2">C13 family peptidase</fullName>
    </submittedName>
</protein>
<sequence length="241" mass="26113">MRRLALLTLLFLTPPAMANGFSDWAAVVVAGDSYSGDQKDTAVFDNGRQTIVKELKGIGFQPHNIRTFTDWPQRFHDADRSTPKRIGKGLNEVARTAKAGCLIYLTSHGSEDGIGIGDYVVSPKRLGRMIDTACSKRPSVVIVSACYSGVFVDRLKAPDRIVLTAAAKDRSSFGCGATDQYTYFDTCAVENLPKAGDFVTFGKRTIACVAAREKKEKVDLPSNPQLAVGEKAAAAIPRWGH</sequence>
<gene>
    <name evidence="2" type="ORF">GCM10008942_05750</name>
</gene>
<organism evidence="2 3">
    <name type="scientific">Rhizomicrobium electricum</name>
    <dbReference type="NCBI Taxonomy" id="480070"/>
    <lineage>
        <taxon>Bacteria</taxon>
        <taxon>Pseudomonadati</taxon>
        <taxon>Pseudomonadota</taxon>
        <taxon>Alphaproteobacteria</taxon>
        <taxon>Micropepsales</taxon>
        <taxon>Micropepsaceae</taxon>
        <taxon>Rhizomicrobium</taxon>
    </lineage>
</organism>
<feature type="signal peptide" evidence="1">
    <location>
        <begin position="1"/>
        <end position="18"/>
    </location>
</feature>
<evidence type="ECO:0000313" key="3">
    <source>
        <dbReference type="Proteomes" id="UP001499951"/>
    </source>
</evidence>
<dbReference type="RefSeq" id="WP_166931558.1">
    <property type="nucleotide sequence ID" value="NZ_BAAADD010000001.1"/>
</dbReference>
<feature type="chain" id="PRO_5046021155" evidence="1">
    <location>
        <begin position="19"/>
        <end position="241"/>
    </location>
</feature>
<reference evidence="3" key="1">
    <citation type="journal article" date="2019" name="Int. J. Syst. Evol. Microbiol.">
        <title>The Global Catalogue of Microorganisms (GCM) 10K type strain sequencing project: providing services to taxonomists for standard genome sequencing and annotation.</title>
        <authorList>
            <consortium name="The Broad Institute Genomics Platform"/>
            <consortium name="The Broad Institute Genome Sequencing Center for Infectious Disease"/>
            <person name="Wu L."/>
            <person name="Ma J."/>
        </authorList>
    </citation>
    <scope>NUCLEOTIDE SEQUENCE [LARGE SCALE GENOMIC DNA]</scope>
    <source>
        <strain evidence="3">JCM 15089</strain>
    </source>
</reference>
<evidence type="ECO:0000256" key="1">
    <source>
        <dbReference type="SAM" id="SignalP"/>
    </source>
</evidence>